<sequence length="496" mass="55744">MNPLRKLAGQTAIYGLSTIIGRLLNYFLVPLYTYQFAEPGEFGVVTELYAYTSFLNVILTYGMETALFNFSAKADDKATVYSTALLSVLLSTTLYLALALGQADTLAGLLRHPDRADYVRWVAWIIALDALAALPFAKLREQQKAKRFALLKTTNILVTVAANVFFIGLCKWAYDSGAAGWLAWAAELYDPAVGIGYVFIANLIASGLTLLLLTPELAAAKPRFDVALWRRMLAYALPLLVAGLAGMVNETMDRVLLKYLLPPDIAMEQLGIYGACYKLAVLMSLFIQAFRYAAEPFFFSYYRQREARELYALVMNWFVIACSFIFLGVMLNLDWIQYFVGAKYRAGLGVVPILLMANLWLGVFFNFSIWYKLTEQTRFGTYLTVWGAVVTLALNIHWIPRLGYMGAAWATLACYGSMALLSYVLGRRFYPVRYDLKRIVGYPLLAVGIWQLTERMPALPFWAEFSFDNALLLVIFALVVVLERHRLPGPPPLRPS</sequence>
<evidence type="ECO:0000256" key="5">
    <source>
        <dbReference type="ARBA" id="ARBA00023136"/>
    </source>
</evidence>
<reference evidence="7" key="1">
    <citation type="submission" date="2023-03" db="EMBL/GenBank/DDBJ databases">
        <authorList>
            <person name="Pearce D."/>
        </authorList>
    </citation>
    <scope>NUCLEOTIDE SEQUENCE</scope>
    <source>
        <strain evidence="7">Mc</strain>
    </source>
</reference>
<protein>
    <submittedName>
        <fullName evidence="7">Polysaccharide biosynthesis protein</fullName>
    </submittedName>
</protein>
<feature type="transmembrane region" description="Helical" evidence="6">
    <location>
        <begin position="272"/>
        <end position="290"/>
    </location>
</feature>
<feature type="transmembrane region" description="Helical" evidence="6">
    <location>
        <begin position="233"/>
        <end position="252"/>
    </location>
</feature>
<dbReference type="Pfam" id="PF01943">
    <property type="entry name" value="Polysacc_synt"/>
    <property type="match status" value="1"/>
</dbReference>
<feature type="transmembrane region" description="Helical" evidence="6">
    <location>
        <begin position="459"/>
        <end position="482"/>
    </location>
</feature>
<organism evidence="7 8">
    <name type="scientific">Methylococcus capsulatus</name>
    <dbReference type="NCBI Taxonomy" id="414"/>
    <lineage>
        <taxon>Bacteria</taxon>
        <taxon>Pseudomonadati</taxon>
        <taxon>Pseudomonadota</taxon>
        <taxon>Gammaproteobacteria</taxon>
        <taxon>Methylococcales</taxon>
        <taxon>Methylococcaceae</taxon>
        <taxon>Methylococcus</taxon>
    </lineage>
</organism>
<dbReference type="AlphaFoldDB" id="A0AA35XW07"/>
<evidence type="ECO:0000256" key="3">
    <source>
        <dbReference type="ARBA" id="ARBA00022692"/>
    </source>
</evidence>
<dbReference type="OMA" id="VWFLDIA"/>
<evidence type="ECO:0000256" key="2">
    <source>
        <dbReference type="ARBA" id="ARBA00022475"/>
    </source>
</evidence>
<feature type="transmembrane region" description="Helical" evidence="6">
    <location>
        <begin position="379"/>
        <end position="398"/>
    </location>
</feature>
<comment type="subcellular location">
    <subcellularLocation>
        <location evidence="1">Cell membrane</location>
        <topology evidence="1">Multi-pass membrane protein</topology>
    </subcellularLocation>
</comment>
<evidence type="ECO:0000256" key="4">
    <source>
        <dbReference type="ARBA" id="ARBA00022989"/>
    </source>
</evidence>
<dbReference type="Proteomes" id="UP001158598">
    <property type="component" value="Chromosome"/>
</dbReference>
<feature type="transmembrane region" description="Helical" evidence="6">
    <location>
        <begin position="118"/>
        <end position="137"/>
    </location>
</feature>
<dbReference type="RefSeq" id="WP_010961025.1">
    <property type="nucleotide sequence ID" value="NZ_OX458332.1"/>
</dbReference>
<keyword evidence="5 6" id="KW-0472">Membrane</keyword>
<feature type="transmembrane region" description="Helical" evidence="6">
    <location>
        <begin position="345"/>
        <end position="367"/>
    </location>
</feature>
<feature type="transmembrane region" description="Helical" evidence="6">
    <location>
        <begin position="404"/>
        <end position="424"/>
    </location>
</feature>
<feature type="transmembrane region" description="Helical" evidence="6">
    <location>
        <begin position="436"/>
        <end position="453"/>
    </location>
</feature>
<dbReference type="InterPro" id="IPR002797">
    <property type="entry name" value="Polysacc_synth"/>
</dbReference>
<dbReference type="PANTHER" id="PTHR30250">
    <property type="entry name" value="PST FAMILY PREDICTED COLANIC ACID TRANSPORTER"/>
    <property type="match status" value="1"/>
</dbReference>
<feature type="transmembrane region" description="Helical" evidence="6">
    <location>
        <begin position="12"/>
        <end position="28"/>
    </location>
</feature>
<accession>A0AA35XW07</accession>
<feature type="transmembrane region" description="Helical" evidence="6">
    <location>
        <begin position="80"/>
        <end position="98"/>
    </location>
</feature>
<proteinExistence type="predicted"/>
<evidence type="ECO:0000256" key="6">
    <source>
        <dbReference type="SAM" id="Phobius"/>
    </source>
</evidence>
<evidence type="ECO:0000313" key="7">
    <source>
        <dbReference type="EMBL" id="CAI8870455.1"/>
    </source>
</evidence>
<dbReference type="GO" id="GO:0005886">
    <property type="term" value="C:plasma membrane"/>
    <property type="evidence" value="ECO:0007669"/>
    <property type="project" value="UniProtKB-SubCell"/>
</dbReference>
<evidence type="ECO:0000256" key="1">
    <source>
        <dbReference type="ARBA" id="ARBA00004651"/>
    </source>
</evidence>
<feature type="transmembrane region" description="Helical" evidence="6">
    <location>
        <begin position="310"/>
        <end position="333"/>
    </location>
</feature>
<keyword evidence="3 6" id="KW-0812">Transmembrane</keyword>
<gene>
    <name evidence="7" type="ORF">MCNOR_2862</name>
</gene>
<evidence type="ECO:0000313" key="8">
    <source>
        <dbReference type="Proteomes" id="UP001158598"/>
    </source>
</evidence>
<keyword evidence="4 6" id="KW-1133">Transmembrane helix</keyword>
<dbReference type="InterPro" id="IPR050833">
    <property type="entry name" value="Poly_Biosynth_Transport"/>
</dbReference>
<dbReference type="PANTHER" id="PTHR30250:SF11">
    <property type="entry name" value="O-ANTIGEN TRANSPORTER-RELATED"/>
    <property type="match status" value="1"/>
</dbReference>
<feature type="transmembrane region" description="Helical" evidence="6">
    <location>
        <begin position="48"/>
        <end position="68"/>
    </location>
</feature>
<feature type="transmembrane region" description="Helical" evidence="6">
    <location>
        <begin position="194"/>
        <end position="213"/>
    </location>
</feature>
<dbReference type="EMBL" id="OX458332">
    <property type="protein sequence ID" value="CAI8870455.1"/>
    <property type="molecule type" value="Genomic_DNA"/>
</dbReference>
<name>A0AA35XW07_METCP</name>
<feature type="transmembrane region" description="Helical" evidence="6">
    <location>
        <begin position="149"/>
        <end position="174"/>
    </location>
</feature>
<dbReference type="GeneID" id="88224022"/>
<keyword evidence="2" id="KW-1003">Cell membrane</keyword>